<protein>
    <submittedName>
        <fullName evidence="3">Dienelactone hydrolase</fullName>
    </submittedName>
</protein>
<dbReference type="EMBL" id="FNDS01000004">
    <property type="protein sequence ID" value="SDH90174.1"/>
    <property type="molecule type" value="Genomic_DNA"/>
</dbReference>
<dbReference type="PANTHER" id="PTHR22946">
    <property type="entry name" value="DIENELACTONE HYDROLASE DOMAIN-CONTAINING PROTEIN-RELATED"/>
    <property type="match status" value="1"/>
</dbReference>
<organism evidence="3 4">
    <name type="scientific">Pseudomonas panipatensis</name>
    <dbReference type="NCBI Taxonomy" id="428992"/>
    <lineage>
        <taxon>Bacteria</taxon>
        <taxon>Pseudomonadati</taxon>
        <taxon>Pseudomonadota</taxon>
        <taxon>Gammaproteobacteria</taxon>
        <taxon>Pseudomonadales</taxon>
        <taxon>Pseudomonadaceae</taxon>
        <taxon>Pseudomonas</taxon>
    </lineage>
</organism>
<reference evidence="4" key="1">
    <citation type="submission" date="2016-10" db="EMBL/GenBank/DDBJ databases">
        <authorList>
            <person name="Varghese N."/>
            <person name="Submissions S."/>
        </authorList>
    </citation>
    <scope>NUCLEOTIDE SEQUENCE [LARGE SCALE GENOMIC DNA]</scope>
    <source>
        <strain evidence="4">CCM 7469</strain>
    </source>
</reference>
<keyword evidence="1" id="KW-0732">Signal</keyword>
<dbReference type="SUPFAM" id="SSF53474">
    <property type="entry name" value="alpha/beta-Hydrolases"/>
    <property type="match status" value="1"/>
</dbReference>
<dbReference type="InterPro" id="IPR050261">
    <property type="entry name" value="FrsA_esterase"/>
</dbReference>
<dbReference type="Gene3D" id="3.40.50.1820">
    <property type="entry name" value="alpha/beta hydrolase"/>
    <property type="match status" value="1"/>
</dbReference>
<dbReference type="RefSeq" id="WP_090262488.1">
    <property type="nucleotide sequence ID" value="NZ_FNDS01000004.1"/>
</dbReference>
<dbReference type="GO" id="GO:0016787">
    <property type="term" value="F:hydrolase activity"/>
    <property type="evidence" value="ECO:0007669"/>
    <property type="project" value="UniProtKB-KW"/>
</dbReference>
<evidence type="ECO:0000313" key="4">
    <source>
        <dbReference type="Proteomes" id="UP000199636"/>
    </source>
</evidence>
<dbReference type="OrthoDB" id="9787933at2"/>
<dbReference type="AlphaFoldDB" id="A0A1G8G703"/>
<dbReference type="InterPro" id="IPR002925">
    <property type="entry name" value="Dienelactn_hydro"/>
</dbReference>
<feature type="domain" description="Dienelactone hydrolase" evidence="2">
    <location>
        <begin position="45"/>
        <end position="258"/>
    </location>
</feature>
<dbReference type="PANTHER" id="PTHR22946:SF0">
    <property type="entry name" value="DIENELACTONE HYDROLASE DOMAIN-CONTAINING PROTEIN"/>
    <property type="match status" value="1"/>
</dbReference>
<feature type="signal peptide" evidence="1">
    <location>
        <begin position="1"/>
        <end position="18"/>
    </location>
</feature>
<dbReference type="STRING" id="428992.SAMN05216272_10452"/>
<dbReference type="InterPro" id="IPR029058">
    <property type="entry name" value="AB_hydrolase_fold"/>
</dbReference>
<feature type="chain" id="PRO_5011775732" evidence="1">
    <location>
        <begin position="19"/>
        <end position="263"/>
    </location>
</feature>
<name>A0A1G8G703_9PSED</name>
<dbReference type="Proteomes" id="UP000199636">
    <property type="component" value="Unassembled WGS sequence"/>
</dbReference>
<dbReference type="Pfam" id="PF01738">
    <property type="entry name" value="DLH"/>
    <property type="match status" value="1"/>
</dbReference>
<evidence type="ECO:0000256" key="1">
    <source>
        <dbReference type="SAM" id="SignalP"/>
    </source>
</evidence>
<keyword evidence="3" id="KW-0378">Hydrolase</keyword>
<evidence type="ECO:0000259" key="2">
    <source>
        <dbReference type="Pfam" id="PF01738"/>
    </source>
</evidence>
<keyword evidence="4" id="KW-1185">Reference proteome</keyword>
<sequence>MRLLASLLLLGLSLAAQAEIKTEEIPYQSADGTRMIGYFAYDDATPGARPGILVVHEWWGLNDYAKRRARDLAALGYSALAIDMYGEGKHTEHPTEATAFMNEALKNADAAKARFQAGLELLKKQPQTDPTKIAAIGYCFGGKVVLDMARQGLPLAGVASFHGVLATASPAQPGSVKGKVLVEHGGGDTLVPADSVAAFKKEMDAAKVDYRFVVQPGAKHSFTNPDADKHKGHGLDVGYDKTADQKSWADLKQFLKDIFGQPA</sequence>
<evidence type="ECO:0000313" key="3">
    <source>
        <dbReference type="EMBL" id="SDH90174.1"/>
    </source>
</evidence>
<gene>
    <name evidence="3" type="ORF">SAMN05216272_10452</name>
</gene>
<accession>A0A1G8G703</accession>
<proteinExistence type="predicted"/>